<dbReference type="Proteomes" id="UP000192611">
    <property type="component" value="Unassembled WGS sequence"/>
</dbReference>
<feature type="domain" description="POTRA" evidence="9">
    <location>
        <begin position="179"/>
        <end position="264"/>
    </location>
</feature>
<dbReference type="Pfam" id="PF01103">
    <property type="entry name" value="Omp85"/>
    <property type="match status" value="1"/>
</dbReference>
<dbReference type="PANTHER" id="PTHR12815">
    <property type="entry name" value="SORTING AND ASSEMBLY MACHINERY SAMM50 PROTEIN FAMILY MEMBER"/>
    <property type="match status" value="1"/>
</dbReference>
<dbReference type="Pfam" id="PF07244">
    <property type="entry name" value="POTRA"/>
    <property type="match status" value="5"/>
</dbReference>
<evidence type="ECO:0000256" key="1">
    <source>
        <dbReference type="ARBA" id="ARBA00004370"/>
    </source>
</evidence>
<dbReference type="GO" id="GO:0009279">
    <property type="term" value="C:cell outer membrane"/>
    <property type="evidence" value="ECO:0007669"/>
    <property type="project" value="UniProtKB-UniRule"/>
</dbReference>
<dbReference type="InterPro" id="IPR039910">
    <property type="entry name" value="D15-like"/>
</dbReference>
<comment type="caution">
    <text evidence="10">The sequence shown here is derived from an EMBL/GenBank/DDBJ whole genome shotgun (WGS) entry which is preliminary data.</text>
</comment>
<feature type="domain" description="POTRA" evidence="9">
    <location>
        <begin position="99"/>
        <end position="176"/>
    </location>
</feature>
<name>A0A1W9S191_9BACT</name>
<evidence type="ECO:0000256" key="3">
    <source>
        <dbReference type="ARBA" id="ARBA00022692"/>
    </source>
</evidence>
<evidence type="ECO:0000313" key="11">
    <source>
        <dbReference type="Proteomes" id="UP000192611"/>
    </source>
</evidence>
<organism evidence="10 11">
    <name type="scientific">Candidatus Coatesbacteria bacterium 4484_99</name>
    <dbReference type="NCBI Taxonomy" id="1970774"/>
    <lineage>
        <taxon>Bacteria</taxon>
        <taxon>Candidatus Coatesiibacteriota</taxon>
    </lineage>
</organism>
<evidence type="ECO:0000259" key="9">
    <source>
        <dbReference type="PROSITE" id="PS51779"/>
    </source>
</evidence>
<feature type="domain" description="POTRA" evidence="9">
    <location>
        <begin position="267"/>
        <end position="345"/>
    </location>
</feature>
<dbReference type="AlphaFoldDB" id="A0A1W9S191"/>
<dbReference type="NCBIfam" id="TIGR03303">
    <property type="entry name" value="OM_YaeT"/>
    <property type="match status" value="1"/>
</dbReference>
<dbReference type="PANTHER" id="PTHR12815:SF47">
    <property type="entry name" value="TRANSLOCATION AND ASSEMBLY MODULE SUBUNIT TAMA"/>
    <property type="match status" value="1"/>
</dbReference>
<dbReference type="GO" id="GO:0071709">
    <property type="term" value="P:membrane assembly"/>
    <property type="evidence" value="ECO:0007669"/>
    <property type="project" value="InterPro"/>
</dbReference>
<dbReference type="InterPro" id="IPR010827">
    <property type="entry name" value="BamA/TamA_POTRA"/>
</dbReference>
<evidence type="ECO:0000256" key="5">
    <source>
        <dbReference type="ARBA" id="ARBA00022737"/>
    </source>
</evidence>
<dbReference type="Gene3D" id="2.40.160.50">
    <property type="entry name" value="membrane protein fhac: a member of the omp85/tpsb transporter family"/>
    <property type="match status" value="1"/>
</dbReference>
<proteinExistence type="predicted"/>
<keyword evidence="6" id="KW-0472">Membrane</keyword>
<evidence type="ECO:0000256" key="8">
    <source>
        <dbReference type="NCBIfam" id="TIGR03303"/>
    </source>
</evidence>
<evidence type="ECO:0000256" key="6">
    <source>
        <dbReference type="ARBA" id="ARBA00023136"/>
    </source>
</evidence>
<keyword evidence="5" id="KW-0677">Repeat</keyword>
<dbReference type="PIRSF" id="PIRSF006076">
    <property type="entry name" value="OM_assembly_OMP85"/>
    <property type="match status" value="1"/>
</dbReference>
<dbReference type="InterPro" id="IPR034746">
    <property type="entry name" value="POTRA"/>
</dbReference>
<keyword evidence="2" id="KW-1134">Transmembrane beta strand</keyword>
<accession>A0A1W9S191</accession>
<keyword evidence="7" id="KW-0998">Cell outer membrane</keyword>
<sequence length="760" mass="87254">MSRILLILSVVLLISVAFPQDLLVIKDIEIDGLVDIPPERVLSVLKMKVGDSFTETRLAETVRSDLRRLHKLDLFGMMKVEMEEAEDGVVIRYYLEEYPLIKEITYEGNNNLSNKDIKKMLKISEGDRVNPLKIQETINAITDKYIEKGYREVDVNAVVDELEDSKVVLKFKIKEGKKVTIRRIKIEGNEVLSDWYIRAKVLDTKVDRFYNTKTLDPDVLEDDLRRLEEAYANKGYIQARVTNHEVRDVPGKNQIDIIIYVNEGKQYSVGNIDISGSHVIKTEDLLGLIPFKRGDNYNQGKLDNAITDIMQEYYSRGYIFANIDKIVDIDEDTGSVNIRIVIEEGKPAKIRQIIISGNNTTRDEVIRREMRIYPGHTYRENRVVRSLQRIFNLGYFQNINRDIVTVQGSDQVDLIVIVEEKPGTAKVNFGAGYSTLDGIVGTIDIDWSNFDISKMPKIWKCKGAGQRLYFSVEFGKRRLFYNVGFTEPWLFGMPISMSMNFYRTRLYRFTYEDKRLGSSISFGKPLSEYVYGNIKYKVEKVKVESDYEEDELPDWIAENIGTRITSSVRFMVDRDSRDNTFFATEGSDSYISFEVAGGPFAGNVDFFKIEATNSWYFKFLWKTVLATRLAAGYVSAYGDTDEVPIFERFYIGGSQTVRGYDDWELGPMDKYGNPEGGTVMLYSNLEYRVPIVKDMLYLVAFWDSGYSWRDFRSVDFKDLQSGVGGGVRIDIPMLGLMGFDYGYSLTHHNGLLHFSVGSTF</sequence>
<dbReference type="InterPro" id="IPR023707">
    <property type="entry name" value="OM_assembly_BamA"/>
</dbReference>
<feature type="domain" description="POTRA" evidence="9">
    <location>
        <begin position="23"/>
        <end position="98"/>
    </location>
</feature>
<dbReference type="EMBL" id="NATQ01000042">
    <property type="protein sequence ID" value="OQX90573.1"/>
    <property type="molecule type" value="Genomic_DNA"/>
</dbReference>
<evidence type="ECO:0000256" key="7">
    <source>
        <dbReference type="ARBA" id="ARBA00023237"/>
    </source>
</evidence>
<reference evidence="11" key="1">
    <citation type="submission" date="2017-03" db="EMBL/GenBank/DDBJ databases">
        <title>Novel pathways for hydrocarbon cycling and metabolic interdependencies in hydrothermal sediment communities.</title>
        <authorList>
            <person name="Dombrowski N."/>
            <person name="Seitz K."/>
            <person name="Teske A."/>
            <person name="Baker B."/>
        </authorList>
    </citation>
    <scope>NUCLEOTIDE SEQUENCE [LARGE SCALE GENOMIC DNA]</scope>
</reference>
<keyword evidence="3" id="KW-0812">Transmembrane</keyword>
<evidence type="ECO:0000313" key="10">
    <source>
        <dbReference type="EMBL" id="OQX90573.1"/>
    </source>
</evidence>
<dbReference type="Gene3D" id="3.10.20.310">
    <property type="entry name" value="membrane protein fhac"/>
    <property type="match status" value="5"/>
</dbReference>
<dbReference type="PROSITE" id="PS51779">
    <property type="entry name" value="POTRA"/>
    <property type="match status" value="5"/>
</dbReference>
<feature type="domain" description="POTRA" evidence="9">
    <location>
        <begin position="348"/>
        <end position="421"/>
    </location>
</feature>
<keyword evidence="4" id="KW-0732">Signal</keyword>
<dbReference type="InterPro" id="IPR000184">
    <property type="entry name" value="Bac_surfAg_D15"/>
</dbReference>
<gene>
    <name evidence="10" type="ORF">B6D57_02620</name>
</gene>
<evidence type="ECO:0000256" key="2">
    <source>
        <dbReference type="ARBA" id="ARBA00022452"/>
    </source>
</evidence>
<comment type="subcellular location">
    <subcellularLocation>
        <location evidence="1">Membrane</location>
    </subcellularLocation>
</comment>
<evidence type="ECO:0000256" key="4">
    <source>
        <dbReference type="ARBA" id="ARBA00022729"/>
    </source>
</evidence>
<protein>
    <recommendedName>
        <fullName evidence="8">Outer membrane protein assembly factor BamA</fullName>
    </recommendedName>
</protein>